<name>A0ABY2WSW7_9RHOB</name>
<gene>
    <name evidence="1" type="ORF">FGK63_20210</name>
</gene>
<dbReference type="SUPFAM" id="SSF52540">
    <property type="entry name" value="P-loop containing nucleoside triphosphate hydrolases"/>
    <property type="match status" value="1"/>
</dbReference>
<dbReference type="EMBL" id="VCPD01000012">
    <property type="protein sequence ID" value="TMV02556.1"/>
    <property type="molecule type" value="Genomic_DNA"/>
</dbReference>
<evidence type="ECO:0000313" key="1">
    <source>
        <dbReference type="EMBL" id="TMV02556.1"/>
    </source>
</evidence>
<keyword evidence="2" id="KW-1185">Reference proteome</keyword>
<protein>
    <recommendedName>
        <fullName evidence="3">ParA family protein</fullName>
    </recommendedName>
</protein>
<accession>A0ABY2WSW7</accession>
<comment type="caution">
    <text evidence="1">The sequence shown here is derived from an EMBL/GenBank/DDBJ whole genome shotgun (WGS) entry which is preliminary data.</text>
</comment>
<dbReference type="Proteomes" id="UP001193035">
    <property type="component" value="Unassembled WGS sequence"/>
</dbReference>
<reference evidence="1 2" key="1">
    <citation type="submission" date="2019-05" db="EMBL/GenBank/DDBJ databases">
        <title>Ruegeria sp. nov., isolated from tidal flat.</title>
        <authorList>
            <person name="Kim W."/>
        </authorList>
    </citation>
    <scope>NUCLEOTIDE SEQUENCE [LARGE SCALE GENOMIC DNA]</scope>
    <source>
        <strain evidence="1 2">CAU 1488</strain>
    </source>
</reference>
<dbReference type="PIRSF" id="PIRSF009320">
    <property type="entry name" value="Nuc_binding_HP_1000"/>
    <property type="match status" value="1"/>
</dbReference>
<dbReference type="RefSeq" id="WP_138845699.1">
    <property type="nucleotide sequence ID" value="NZ_VCPD01000012.1"/>
</dbReference>
<dbReference type="Gene3D" id="3.40.50.300">
    <property type="entry name" value="P-loop containing nucleotide triphosphate hydrolases"/>
    <property type="match status" value="1"/>
</dbReference>
<evidence type="ECO:0000313" key="2">
    <source>
        <dbReference type="Proteomes" id="UP001193035"/>
    </source>
</evidence>
<sequence length="205" mass="22670">MLTIATLHYKGGVGGTLLAMNLAGEACRRGYKARVLDYAHNKCALDWKNQRESEWPEIQLPVVNPLIEIRRAEQDGIDVLIFDTDRKSAATAQDADIVVVPGRATGTHETGPLFECVEVVVGSRVPVLPVLNKVENPDDERVQFAMATLDNSPLATLPAMIVGRSREMDEAEDHWKAVQEMYPDSQAADEIRALFDTLIARSSRD</sequence>
<organism evidence="1 2">
    <name type="scientific">Ruegeria sediminis</name>
    <dbReference type="NCBI Taxonomy" id="2583820"/>
    <lineage>
        <taxon>Bacteria</taxon>
        <taxon>Pseudomonadati</taxon>
        <taxon>Pseudomonadota</taxon>
        <taxon>Alphaproteobacteria</taxon>
        <taxon>Rhodobacterales</taxon>
        <taxon>Roseobacteraceae</taxon>
        <taxon>Ruegeria</taxon>
    </lineage>
</organism>
<proteinExistence type="predicted"/>
<evidence type="ECO:0008006" key="3">
    <source>
        <dbReference type="Google" id="ProtNLM"/>
    </source>
</evidence>
<dbReference type="InterPro" id="IPR027417">
    <property type="entry name" value="P-loop_NTPase"/>
</dbReference>